<gene>
    <name evidence="1" type="ORF">DCP95_02060</name>
</gene>
<reference evidence="1 2" key="1">
    <citation type="journal article" date="2018" name="Nat. Biotechnol.">
        <title>A standardized bacterial taxonomy based on genome phylogeny substantially revises the tree of life.</title>
        <authorList>
            <person name="Parks D.H."/>
            <person name="Chuvochina M."/>
            <person name="Waite D.W."/>
            <person name="Rinke C."/>
            <person name="Skarshewski A."/>
            <person name="Chaumeil P.A."/>
            <person name="Hugenholtz P."/>
        </authorList>
    </citation>
    <scope>NUCLEOTIDE SEQUENCE [LARGE SCALE GENOMIC DNA]</scope>
    <source>
        <strain evidence="1">UBA9152</strain>
    </source>
</reference>
<evidence type="ECO:0000313" key="1">
    <source>
        <dbReference type="EMBL" id="HAN23341.1"/>
    </source>
</evidence>
<dbReference type="EMBL" id="DMNG01000032">
    <property type="protein sequence ID" value="HAN23341.1"/>
    <property type="molecule type" value="Genomic_DNA"/>
</dbReference>
<protein>
    <submittedName>
        <fullName evidence="1">Uncharacterized protein</fullName>
    </submittedName>
</protein>
<dbReference type="Proteomes" id="UP000257479">
    <property type="component" value="Unassembled WGS sequence"/>
</dbReference>
<name>A0A3C1K9J5_9MICO</name>
<sequence length="184" mass="20694">MTAFPQYAKTTSAAVLEVIRQNKELDKAFFDKGQAFAEANGGTGFYSSRWGSTVSVAAIAAKELPTTGRWREHPRGKGFIPYKNNPLYNEFEAIELRMNAIPGLPEYVESEYDEHMRHYIASPKPFVLDGAVFVGFNFVPQDRNSKSDPNPADGGWEEIKASEWHAARESYNERVTSHTEGVER</sequence>
<evidence type="ECO:0000313" key="2">
    <source>
        <dbReference type="Proteomes" id="UP000257479"/>
    </source>
</evidence>
<dbReference type="AlphaFoldDB" id="A0A3C1K9J5"/>
<accession>A0A3C1K9J5</accession>
<comment type="caution">
    <text evidence="1">The sequence shown here is derived from an EMBL/GenBank/DDBJ whole genome shotgun (WGS) entry which is preliminary data.</text>
</comment>
<organism evidence="1 2">
    <name type="scientific">Microbacterium ginsengisoli</name>
    <dbReference type="NCBI Taxonomy" id="400772"/>
    <lineage>
        <taxon>Bacteria</taxon>
        <taxon>Bacillati</taxon>
        <taxon>Actinomycetota</taxon>
        <taxon>Actinomycetes</taxon>
        <taxon>Micrococcales</taxon>
        <taxon>Microbacteriaceae</taxon>
        <taxon>Microbacterium</taxon>
    </lineage>
</organism>
<proteinExistence type="predicted"/>